<dbReference type="EMBL" id="AP021874">
    <property type="protein sequence ID" value="BBO67037.1"/>
    <property type="molecule type" value="Genomic_DNA"/>
</dbReference>
<protein>
    <submittedName>
        <fullName evidence="2">Uncharacterized protein</fullName>
    </submittedName>
</protein>
<dbReference type="Proteomes" id="UP000427906">
    <property type="component" value="Chromosome"/>
</dbReference>
<feature type="transmembrane region" description="Helical" evidence="1">
    <location>
        <begin position="20"/>
        <end position="44"/>
    </location>
</feature>
<name>A0A5K7YQY7_9BACT</name>
<evidence type="ECO:0000313" key="2">
    <source>
        <dbReference type="EMBL" id="BBO67037.1"/>
    </source>
</evidence>
<organism evidence="2 3">
    <name type="scientific">Desulfosarcina alkanivorans</name>
    <dbReference type="NCBI Taxonomy" id="571177"/>
    <lineage>
        <taxon>Bacteria</taxon>
        <taxon>Pseudomonadati</taxon>
        <taxon>Thermodesulfobacteriota</taxon>
        <taxon>Desulfobacteria</taxon>
        <taxon>Desulfobacterales</taxon>
        <taxon>Desulfosarcinaceae</taxon>
        <taxon>Desulfosarcina</taxon>
    </lineage>
</organism>
<keyword evidence="1" id="KW-0472">Membrane</keyword>
<evidence type="ECO:0000313" key="3">
    <source>
        <dbReference type="Proteomes" id="UP000427906"/>
    </source>
</evidence>
<sequence>MLRRTIGLRFDPEKRHSEDYLLWLETIFNGNKGVFISLPLAFAFKALYGDGGLSGNLWKMEKGEIDTYIKLYQKGFITILMLNGLIVLSLMKFIKRFLFYKLVLQRSRLR</sequence>
<keyword evidence="3" id="KW-1185">Reference proteome</keyword>
<dbReference type="AlphaFoldDB" id="A0A5K7YQY7"/>
<keyword evidence="1" id="KW-1133">Transmembrane helix</keyword>
<feature type="transmembrane region" description="Helical" evidence="1">
    <location>
        <begin position="76"/>
        <end position="94"/>
    </location>
</feature>
<gene>
    <name evidence="2" type="ORF">DSCA_09670</name>
</gene>
<dbReference type="KEGG" id="dalk:DSCA_09670"/>
<reference evidence="2 3" key="1">
    <citation type="submission" date="2019-11" db="EMBL/GenBank/DDBJ databases">
        <title>Comparative genomics of hydrocarbon-degrading Desulfosarcina strains.</title>
        <authorList>
            <person name="Watanabe M."/>
            <person name="Kojima H."/>
            <person name="Fukui M."/>
        </authorList>
    </citation>
    <scope>NUCLEOTIDE SEQUENCE [LARGE SCALE GENOMIC DNA]</scope>
    <source>
        <strain evidence="2 3">PL12</strain>
    </source>
</reference>
<accession>A0A5K7YQY7</accession>
<evidence type="ECO:0000256" key="1">
    <source>
        <dbReference type="SAM" id="Phobius"/>
    </source>
</evidence>
<proteinExistence type="predicted"/>
<keyword evidence="1" id="KW-0812">Transmembrane</keyword>